<dbReference type="Proteomes" id="UP000237000">
    <property type="component" value="Unassembled WGS sequence"/>
</dbReference>
<dbReference type="InParanoid" id="A0A2P5C6I9"/>
<feature type="non-terminal residue" evidence="1">
    <location>
        <position position="61"/>
    </location>
</feature>
<organism evidence="1 2">
    <name type="scientific">Trema orientale</name>
    <name type="common">Charcoal tree</name>
    <name type="synonym">Celtis orientalis</name>
    <dbReference type="NCBI Taxonomy" id="63057"/>
    <lineage>
        <taxon>Eukaryota</taxon>
        <taxon>Viridiplantae</taxon>
        <taxon>Streptophyta</taxon>
        <taxon>Embryophyta</taxon>
        <taxon>Tracheophyta</taxon>
        <taxon>Spermatophyta</taxon>
        <taxon>Magnoliopsida</taxon>
        <taxon>eudicotyledons</taxon>
        <taxon>Gunneridae</taxon>
        <taxon>Pentapetalae</taxon>
        <taxon>rosids</taxon>
        <taxon>fabids</taxon>
        <taxon>Rosales</taxon>
        <taxon>Cannabaceae</taxon>
        <taxon>Trema</taxon>
    </lineage>
</organism>
<evidence type="ECO:0000313" key="1">
    <source>
        <dbReference type="EMBL" id="PON56649.1"/>
    </source>
</evidence>
<dbReference type="EMBL" id="JXTC01000406">
    <property type="protein sequence ID" value="PON56649.1"/>
    <property type="molecule type" value="Genomic_DNA"/>
</dbReference>
<dbReference type="AlphaFoldDB" id="A0A2P5C6I9"/>
<accession>A0A2P5C6I9</accession>
<sequence>MQNLPLKRDLRILRCVSLKRDNVSAVWDAPLMREGVFKNLTRRSHLIFTLGQSFCPMLSRP</sequence>
<proteinExistence type="predicted"/>
<keyword evidence="2" id="KW-1185">Reference proteome</keyword>
<reference evidence="2" key="1">
    <citation type="submission" date="2016-06" db="EMBL/GenBank/DDBJ databases">
        <title>Parallel loss of symbiosis genes in relatives of nitrogen-fixing non-legume Parasponia.</title>
        <authorList>
            <person name="Van Velzen R."/>
            <person name="Holmer R."/>
            <person name="Bu F."/>
            <person name="Rutten L."/>
            <person name="Van Zeijl A."/>
            <person name="Liu W."/>
            <person name="Santuari L."/>
            <person name="Cao Q."/>
            <person name="Sharma T."/>
            <person name="Shen D."/>
            <person name="Roswanjaya Y."/>
            <person name="Wardhani T."/>
            <person name="Kalhor M.S."/>
            <person name="Jansen J."/>
            <person name="Van den Hoogen J."/>
            <person name="Gungor B."/>
            <person name="Hartog M."/>
            <person name="Hontelez J."/>
            <person name="Verver J."/>
            <person name="Yang W.-C."/>
            <person name="Schijlen E."/>
            <person name="Repin R."/>
            <person name="Schilthuizen M."/>
            <person name="Schranz E."/>
            <person name="Heidstra R."/>
            <person name="Miyata K."/>
            <person name="Fedorova E."/>
            <person name="Kohlen W."/>
            <person name="Bisseling T."/>
            <person name="Smit S."/>
            <person name="Geurts R."/>
        </authorList>
    </citation>
    <scope>NUCLEOTIDE SEQUENCE [LARGE SCALE GENOMIC DNA]</scope>
    <source>
        <strain evidence="2">cv. RG33-2</strain>
    </source>
</reference>
<name>A0A2P5C6I9_TREOI</name>
<comment type="caution">
    <text evidence="1">The sequence shown here is derived from an EMBL/GenBank/DDBJ whole genome shotgun (WGS) entry which is preliminary data.</text>
</comment>
<protein>
    <submittedName>
        <fullName evidence="1">Uncharacterized protein</fullName>
    </submittedName>
</protein>
<evidence type="ECO:0000313" key="2">
    <source>
        <dbReference type="Proteomes" id="UP000237000"/>
    </source>
</evidence>
<gene>
    <name evidence="1" type="ORF">TorRG33x02_295800</name>
</gene>
<dbReference type="OrthoDB" id="10419546at2759"/>